<dbReference type="RefSeq" id="WP_151842563.1">
    <property type="nucleotide sequence ID" value="NZ_CP061033.1"/>
</dbReference>
<dbReference type="PANTHER" id="PTHR33164">
    <property type="entry name" value="TRANSCRIPTIONAL REGULATOR, MARR FAMILY"/>
    <property type="match status" value="1"/>
</dbReference>
<dbReference type="InterPro" id="IPR036388">
    <property type="entry name" value="WH-like_DNA-bd_sf"/>
</dbReference>
<dbReference type="SMART" id="SM00347">
    <property type="entry name" value="HTH_MARR"/>
    <property type="match status" value="1"/>
</dbReference>
<gene>
    <name evidence="5" type="ORF">F8377_08180</name>
</gene>
<evidence type="ECO:0000256" key="3">
    <source>
        <dbReference type="ARBA" id="ARBA00023163"/>
    </source>
</evidence>
<dbReference type="InterPro" id="IPR000835">
    <property type="entry name" value="HTH_MarR-typ"/>
</dbReference>
<protein>
    <submittedName>
        <fullName evidence="5">MarR family transcriptional regulator</fullName>
    </submittedName>
</protein>
<evidence type="ECO:0000313" key="5">
    <source>
        <dbReference type="EMBL" id="KAB3519877.1"/>
    </source>
</evidence>
<accession>A0ABQ6VCD2</accession>
<dbReference type="Gene3D" id="1.10.10.10">
    <property type="entry name" value="Winged helix-like DNA-binding domain superfamily/Winged helix DNA-binding domain"/>
    <property type="match status" value="1"/>
</dbReference>
<comment type="caution">
    <text evidence="5">The sequence shown here is derived from an EMBL/GenBank/DDBJ whole genome shotgun (WGS) entry which is preliminary data.</text>
</comment>
<evidence type="ECO:0000259" key="4">
    <source>
        <dbReference type="PROSITE" id="PS50995"/>
    </source>
</evidence>
<dbReference type="EMBL" id="WBZJ01000003">
    <property type="protein sequence ID" value="KAB3519877.1"/>
    <property type="molecule type" value="Genomic_DNA"/>
</dbReference>
<dbReference type="InterPro" id="IPR036390">
    <property type="entry name" value="WH_DNA-bd_sf"/>
</dbReference>
<dbReference type="PROSITE" id="PS01117">
    <property type="entry name" value="HTH_MARR_1"/>
    <property type="match status" value="1"/>
</dbReference>
<dbReference type="PROSITE" id="PS50995">
    <property type="entry name" value="HTH_MARR_2"/>
    <property type="match status" value="1"/>
</dbReference>
<dbReference type="Proteomes" id="UP000436181">
    <property type="component" value="Unassembled WGS sequence"/>
</dbReference>
<proteinExistence type="predicted"/>
<dbReference type="PANTHER" id="PTHR33164:SF57">
    <property type="entry name" value="MARR-FAMILY TRANSCRIPTIONAL REGULATOR"/>
    <property type="match status" value="1"/>
</dbReference>
<dbReference type="SUPFAM" id="SSF46785">
    <property type="entry name" value="Winged helix' DNA-binding domain"/>
    <property type="match status" value="1"/>
</dbReference>
<keyword evidence="6" id="KW-1185">Reference proteome</keyword>
<evidence type="ECO:0000256" key="1">
    <source>
        <dbReference type="ARBA" id="ARBA00023015"/>
    </source>
</evidence>
<keyword evidence="2" id="KW-0238">DNA-binding</keyword>
<sequence length="190" mass="21529">MTNERDDFSTLNDFDASHRDTYSSRIRGHRAPEMLPEIDVAEIASSVYDFLSGIRRLMERPNQKLSISQSEIEVLQFIGQHPGCGVSDIARLRFLRASNVSATVRRLINGGFVKRKANDQDKRAQNLYLTDDGIEMMNSITDEWALLIARATRRMDARDVAKLRRGVPALRNLSIAAESLIDDIQRSHEA</sequence>
<keyword evidence="1" id="KW-0805">Transcription regulation</keyword>
<name>A0ABQ6VCD2_9CORY</name>
<dbReference type="InterPro" id="IPR023187">
    <property type="entry name" value="Tscrpt_reg_MarR-type_CS"/>
</dbReference>
<dbReference type="Pfam" id="PF12802">
    <property type="entry name" value="MarR_2"/>
    <property type="match status" value="1"/>
</dbReference>
<feature type="domain" description="HTH marR-type" evidence="4">
    <location>
        <begin position="40"/>
        <end position="172"/>
    </location>
</feature>
<organism evidence="5 6">
    <name type="scientific">Corynebacterium zhongnanshanii</name>
    <dbReference type="NCBI Taxonomy" id="2768834"/>
    <lineage>
        <taxon>Bacteria</taxon>
        <taxon>Bacillati</taxon>
        <taxon>Actinomycetota</taxon>
        <taxon>Actinomycetes</taxon>
        <taxon>Mycobacteriales</taxon>
        <taxon>Corynebacteriaceae</taxon>
        <taxon>Corynebacterium</taxon>
    </lineage>
</organism>
<reference evidence="5 6" key="1">
    <citation type="submission" date="2019-10" db="EMBL/GenBank/DDBJ databases">
        <title>Corynebacterium sp novel species isolated from the respiratory tract of Marmot.</title>
        <authorList>
            <person name="Zhang G."/>
        </authorList>
    </citation>
    <scope>NUCLEOTIDE SEQUENCE [LARGE SCALE GENOMIC DNA]</scope>
    <source>
        <strain evidence="5 6">336</strain>
    </source>
</reference>
<evidence type="ECO:0000256" key="2">
    <source>
        <dbReference type="ARBA" id="ARBA00023125"/>
    </source>
</evidence>
<dbReference type="InterPro" id="IPR039422">
    <property type="entry name" value="MarR/SlyA-like"/>
</dbReference>
<keyword evidence="3" id="KW-0804">Transcription</keyword>
<evidence type="ECO:0000313" key="6">
    <source>
        <dbReference type="Proteomes" id="UP000436181"/>
    </source>
</evidence>